<protein>
    <submittedName>
        <fullName evidence="2">Uncharacterized protein</fullName>
    </submittedName>
</protein>
<organism evidence="2 3">
    <name type="scientific">Crotalaria pallida</name>
    <name type="common">Smooth rattlebox</name>
    <name type="synonym">Crotalaria striata</name>
    <dbReference type="NCBI Taxonomy" id="3830"/>
    <lineage>
        <taxon>Eukaryota</taxon>
        <taxon>Viridiplantae</taxon>
        <taxon>Streptophyta</taxon>
        <taxon>Embryophyta</taxon>
        <taxon>Tracheophyta</taxon>
        <taxon>Spermatophyta</taxon>
        <taxon>Magnoliopsida</taxon>
        <taxon>eudicotyledons</taxon>
        <taxon>Gunneridae</taxon>
        <taxon>Pentapetalae</taxon>
        <taxon>rosids</taxon>
        <taxon>fabids</taxon>
        <taxon>Fabales</taxon>
        <taxon>Fabaceae</taxon>
        <taxon>Papilionoideae</taxon>
        <taxon>50 kb inversion clade</taxon>
        <taxon>genistoids sensu lato</taxon>
        <taxon>core genistoids</taxon>
        <taxon>Crotalarieae</taxon>
        <taxon>Crotalaria</taxon>
    </lineage>
</organism>
<dbReference type="Proteomes" id="UP001372338">
    <property type="component" value="Unassembled WGS sequence"/>
</dbReference>
<name>A0AAN9E9J7_CROPI</name>
<reference evidence="2 3" key="1">
    <citation type="submission" date="2024-01" db="EMBL/GenBank/DDBJ databases">
        <title>The genomes of 5 underutilized Papilionoideae crops provide insights into root nodulation and disease resistanc.</title>
        <authorList>
            <person name="Yuan L."/>
        </authorList>
    </citation>
    <scope>NUCLEOTIDE SEQUENCE [LARGE SCALE GENOMIC DNA]</scope>
    <source>
        <strain evidence="2">ZHUSHIDOU_FW_LH</strain>
        <tissue evidence="2">Leaf</tissue>
    </source>
</reference>
<accession>A0AAN9E9J7</accession>
<feature type="transmembrane region" description="Helical" evidence="1">
    <location>
        <begin position="54"/>
        <end position="75"/>
    </location>
</feature>
<keyword evidence="3" id="KW-1185">Reference proteome</keyword>
<dbReference type="EMBL" id="JAYWIO010000008">
    <property type="protein sequence ID" value="KAK7246100.1"/>
    <property type="molecule type" value="Genomic_DNA"/>
</dbReference>
<proteinExistence type="predicted"/>
<comment type="caution">
    <text evidence="2">The sequence shown here is derived from an EMBL/GenBank/DDBJ whole genome shotgun (WGS) entry which is preliminary data.</text>
</comment>
<evidence type="ECO:0000313" key="2">
    <source>
        <dbReference type="EMBL" id="KAK7246100.1"/>
    </source>
</evidence>
<sequence length="99" mass="10891">MSYESGDVNDNAIHPHLVTLTPSLSSPIPTSSLSLSLSLFQSAVTRTFIHLTPLSLSLCFSLSSSVLSSLLFCSVDYDKRSFLLFHPSFPFTSLIMMMK</sequence>
<gene>
    <name evidence="2" type="ORF">RIF29_40959</name>
</gene>
<keyword evidence="1" id="KW-0812">Transmembrane</keyword>
<evidence type="ECO:0000256" key="1">
    <source>
        <dbReference type="SAM" id="Phobius"/>
    </source>
</evidence>
<keyword evidence="1" id="KW-1133">Transmembrane helix</keyword>
<keyword evidence="1" id="KW-0472">Membrane</keyword>
<dbReference type="AlphaFoldDB" id="A0AAN9E9J7"/>
<evidence type="ECO:0000313" key="3">
    <source>
        <dbReference type="Proteomes" id="UP001372338"/>
    </source>
</evidence>